<dbReference type="CDD" id="cd07109">
    <property type="entry name" value="ALDH_AAS00426"/>
    <property type="match status" value="1"/>
</dbReference>
<sequence length="490" mass="52608">MAVAPAQEESRRYDLWIGGEWVAPASGQHFESVDPATGHVLAYLARGGKADVDRAVAAARAALEGPGWKRIEPRRRVEWLYEAARRIRQRSDSLARLESLDTGKPLRQARTDVAVAARYFEYYAGIADKILGHTIPLGPGFLDYVLREPVGVCALIIPWNYPIQIASRGLAPALAAGNTVVLKPAEEASLTTLELAGILHEVGVPAGVVNVVTGYGEEAGAALASHPDVDHITFTGSVETGSIVMQAAARGIKPVLLELGGKSPMIVMGDADLDRAIPATAQAIFQNAGQTCSAASRLIVDRRVHREAVEALQRIVSQMRLGPGVEDPDMGPIISRRQQQRVLGYVEAGRSEGARLVAGGRVPEQPELSGGYFVEPTLFDEVSPIMRIAQEEIFGPVLAIMPFDTPDEAVALANGTAYGLVAGIWTRDLSTAHRMAAELRVGQVFVNTYGAGGGVEMPFGGYKKSGFGREKGLETLQHYTQVKNVCVRYE</sequence>
<keyword evidence="6" id="KW-1185">Reference proteome</keyword>
<protein>
    <submittedName>
        <fullName evidence="5">Aldehyde dehydrogenase family protein</fullName>
    </submittedName>
</protein>
<dbReference type="Pfam" id="PF00171">
    <property type="entry name" value="Aldedh"/>
    <property type="match status" value="1"/>
</dbReference>
<evidence type="ECO:0000313" key="6">
    <source>
        <dbReference type="Proteomes" id="UP001332192"/>
    </source>
</evidence>
<dbReference type="Proteomes" id="UP001332192">
    <property type="component" value="Chromosome"/>
</dbReference>
<accession>A0ABZ1BVS7</accession>
<feature type="domain" description="Aldehyde dehydrogenase" evidence="4">
    <location>
        <begin position="21"/>
        <end position="485"/>
    </location>
</feature>
<reference evidence="5 6" key="1">
    <citation type="journal article" date="2024" name="Front. Microbiol.">
        <title>Novel thermophilic genera Geochorda gen. nov. and Carboxydochorda gen. nov. from the deep terrestrial subsurface reveal the ecophysiological diversity in the class Limnochordia.</title>
        <authorList>
            <person name="Karnachuk O.V."/>
            <person name="Lukina A.P."/>
            <person name="Avakyan M.R."/>
            <person name="Kadnikov V.V."/>
            <person name="Begmatov S."/>
            <person name="Beletsky A.V."/>
            <person name="Vlasova K.G."/>
            <person name="Novikov A.A."/>
            <person name="Shcherbakova V.A."/>
            <person name="Mardanov A.V."/>
            <person name="Ravin N.V."/>
        </authorList>
    </citation>
    <scope>NUCLEOTIDE SEQUENCE [LARGE SCALE GENOMIC DNA]</scope>
    <source>
        <strain evidence="5 6">L945</strain>
    </source>
</reference>
<dbReference type="EMBL" id="CP141615">
    <property type="protein sequence ID" value="WRP16879.1"/>
    <property type="molecule type" value="Genomic_DNA"/>
</dbReference>
<dbReference type="Gene3D" id="3.40.605.10">
    <property type="entry name" value="Aldehyde Dehydrogenase, Chain A, domain 1"/>
    <property type="match status" value="1"/>
</dbReference>
<dbReference type="SUPFAM" id="SSF53720">
    <property type="entry name" value="ALDH-like"/>
    <property type="match status" value="1"/>
</dbReference>
<dbReference type="InterPro" id="IPR016160">
    <property type="entry name" value="Ald_DH_CS_CYS"/>
</dbReference>
<name>A0ABZ1BVS7_9FIRM</name>
<gene>
    <name evidence="5" type="ORF">U7230_12420</name>
</gene>
<keyword evidence="1 3" id="KW-0560">Oxidoreductase</keyword>
<dbReference type="InterPro" id="IPR016162">
    <property type="entry name" value="Ald_DH_N"/>
</dbReference>
<evidence type="ECO:0000256" key="3">
    <source>
        <dbReference type="RuleBase" id="RU003345"/>
    </source>
</evidence>
<dbReference type="InterPro" id="IPR016161">
    <property type="entry name" value="Ald_DH/histidinol_DH"/>
</dbReference>
<evidence type="ECO:0000313" key="5">
    <source>
        <dbReference type="EMBL" id="WRP16879.1"/>
    </source>
</evidence>
<organism evidence="5 6">
    <name type="scientific">Carboxydichorda subterranea</name>
    <dbReference type="NCBI Taxonomy" id="3109565"/>
    <lineage>
        <taxon>Bacteria</taxon>
        <taxon>Bacillati</taxon>
        <taxon>Bacillota</taxon>
        <taxon>Limnochordia</taxon>
        <taxon>Limnochordales</taxon>
        <taxon>Geochordaceae</taxon>
        <taxon>Carboxydichorda</taxon>
    </lineage>
</organism>
<comment type="similarity">
    <text evidence="3">Belongs to the aldehyde dehydrogenase family.</text>
</comment>
<dbReference type="InterPro" id="IPR016163">
    <property type="entry name" value="Ald_DH_C"/>
</dbReference>
<dbReference type="PROSITE" id="PS00070">
    <property type="entry name" value="ALDEHYDE_DEHYDR_CYS"/>
    <property type="match status" value="1"/>
</dbReference>
<dbReference type="InterPro" id="IPR015590">
    <property type="entry name" value="Aldehyde_DH_dom"/>
</dbReference>
<feature type="active site" evidence="2">
    <location>
        <position position="258"/>
    </location>
</feature>
<dbReference type="PANTHER" id="PTHR11699">
    <property type="entry name" value="ALDEHYDE DEHYDROGENASE-RELATED"/>
    <property type="match status" value="1"/>
</dbReference>
<dbReference type="InterPro" id="IPR029510">
    <property type="entry name" value="Ald_DH_CS_GLU"/>
</dbReference>
<dbReference type="PROSITE" id="PS00687">
    <property type="entry name" value="ALDEHYDE_DEHYDR_GLU"/>
    <property type="match status" value="1"/>
</dbReference>
<dbReference type="Gene3D" id="3.40.309.10">
    <property type="entry name" value="Aldehyde Dehydrogenase, Chain A, domain 2"/>
    <property type="match status" value="1"/>
</dbReference>
<dbReference type="RefSeq" id="WP_324716151.1">
    <property type="nucleotide sequence ID" value="NZ_CP141615.1"/>
</dbReference>
<evidence type="ECO:0000256" key="2">
    <source>
        <dbReference type="PROSITE-ProRule" id="PRU10007"/>
    </source>
</evidence>
<evidence type="ECO:0000259" key="4">
    <source>
        <dbReference type="Pfam" id="PF00171"/>
    </source>
</evidence>
<proteinExistence type="inferred from homology"/>
<evidence type="ECO:0000256" key="1">
    <source>
        <dbReference type="ARBA" id="ARBA00023002"/>
    </source>
</evidence>